<evidence type="ECO:0000313" key="12">
    <source>
        <dbReference type="Proteomes" id="UP001174867"/>
    </source>
</evidence>
<feature type="domain" description="Flagellar hook-associated protein FlgK helical" evidence="10">
    <location>
        <begin position="91"/>
        <end position="321"/>
    </location>
</feature>
<evidence type="ECO:0000256" key="8">
    <source>
        <dbReference type="SAM" id="Coils"/>
    </source>
</evidence>
<keyword evidence="8" id="KW-0175">Coiled coil</keyword>
<dbReference type="PRINTS" id="PR01005">
    <property type="entry name" value="FLGHOOKAP1"/>
</dbReference>
<evidence type="ECO:0000259" key="9">
    <source>
        <dbReference type="Pfam" id="PF06429"/>
    </source>
</evidence>
<evidence type="ECO:0000313" key="11">
    <source>
        <dbReference type="EMBL" id="MDN8598414.1"/>
    </source>
</evidence>
<keyword evidence="12" id="KW-1185">Reference proteome</keyword>
<evidence type="ECO:0000256" key="7">
    <source>
        <dbReference type="RuleBase" id="RU362065"/>
    </source>
</evidence>
<dbReference type="InterPro" id="IPR010930">
    <property type="entry name" value="Flg_bb/hook_C_dom"/>
</dbReference>
<comment type="similarity">
    <text evidence="3 7">Belongs to the flagella basal body rod proteins family.</text>
</comment>
<dbReference type="EMBL" id="JAUJYW010000001">
    <property type="protein sequence ID" value="MDN8598414.1"/>
    <property type="molecule type" value="Genomic_DNA"/>
</dbReference>
<accession>A0ABT8PSC7</accession>
<evidence type="ECO:0000256" key="5">
    <source>
        <dbReference type="ARBA" id="ARBA00022525"/>
    </source>
</evidence>
<dbReference type="Pfam" id="PF22638">
    <property type="entry name" value="FlgK_D1"/>
    <property type="match status" value="1"/>
</dbReference>
<dbReference type="PANTHER" id="PTHR30033:SF1">
    <property type="entry name" value="FLAGELLAR HOOK-ASSOCIATED PROTEIN 1"/>
    <property type="match status" value="1"/>
</dbReference>
<name>A0ABT8PSC7_9ENTR</name>
<evidence type="ECO:0000256" key="4">
    <source>
        <dbReference type="ARBA" id="ARBA00016244"/>
    </source>
</evidence>
<evidence type="ECO:0000256" key="6">
    <source>
        <dbReference type="ARBA" id="ARBA00023143"/>
    </source>
</evidence>
<keyword evidence="11" id="KW-0969">Cilium</keyword>
<evidence type="ECO:0000256" key="3">
    <source>
        <dbReference type="ARBA" id="ARBA00009677"/>
    </source>
</evidence>
<keyword evidence="11" id="KW-0282">Flagellum</keyword>
<dbReference type="SUPFAM" id="SSF64518">
    <property type="entry name" value="Phase 1 flagellin"/>
    <property type="match status" value="1"/>
</dbReference>
<sequence length="459" mass="48721">MDMINIGYSGANTAQVELNVTAQNTANAVTDGYTRQVAVISSIGASSGSANSAGNGVQVDSIRRVSNQYQVNQVWYAASDFGYYNTQQQYLTQLESVLSDENSSLSGGFDNFFAALNEATTSPDDSALREQVISESGALALRIDNTLDYIDSQSSEIVGQEQAMVAQVNTLTSGIASYNAQIAEAEANGDNASALYDARDQMVEELSGIMDVQVNIDDEGNYNVTLQNGQPLVSGQESSTIELETNADGTQSMSLTFAGTTSSMATDTGGSLGALFDYQNQVLTPMSDTINSMAEQFADAVNTQLAQGYDLHGNHPDEPLFIYDETSEDGPLEVNPGITADELAFSSEPGETGNSDNLQALIGISTEPLEIDNLGSVTVGEACSSIISNIGIYSQQNQTELQAATNVYSEAQNQQSSVSGVSMDEEAVNLITYQQIYEANLKVISTGADIFDSVLEMCS</sequence>
<keyword evidence="11" id="KW-0966">Cell projection</keyword>
<evidence type="ECO:0000259" key="10">
    <source>
        <dbReference type="Pfam" id="PF22638"/>
    </source>
</evidence>
<feature type="coiled-coil region" evidence="8">
    <location>
        <begin position="168"/>
        <end position="195"/>
    </location>
</feature>
<dbReference type="PANTHER" id="PTHR30033">
    <property type="entry name" value="FLAGELLAR HOOK-ASSOCIATED PROTEIN 1"/>
    <property type="match status" value="1"/>
</dbReference>
<evidence type="ECO:0000256" key="1">
    <source>
        <dbReference type="ARBA" id="ARBA00004365"/>
    </source>
</evidence>
<keyword evidence="6 7" id="KW-0975">Bacterial flagellum</keyword>
<evidence type="ECO:0000256" key="2">
    <source>
        <dbReference type="ARBA" id="ARBA00004613"/>
    </source>
</evidence>
<protein>
    <recommendedName>
        <fullName evidence="4 7">Flagellar hook-associated protein 1</fullName>
        <shortName evidence="7">HAP1</shortName>
    </recommendedName>
</protein>
<keyword evidence="5 7" id="KW-0964">Secreted</keyword>
<gene>
    <name evidence="7 11" type="primary">flgK</name>
    <name evidence="11" type="ORF">Q0A17_03145</name>
</gene>
<reference evidence="11 12" key="1">
    <citation type="submission" date="2023-07" db="EMBL/GenBank/DDBJ databases">
        <title>Citrobacter selenititolerans sp. nov., isolated from seleniferous soil.</title>
        <authorList>
            <person name="Zhang S."/>
            <person name="Li K."/>
            <person name="Peng J."/>
            <person name="Wang H."/>
            <person name="Sun J."/>
            <person name="Guo Y."/>
        </authorList>
    </citation>
    <scope>NUCLEOTIDE SEQUENCE [LARGE SCALE GENOMIC DNA]</scope>
    <source>
        <strain evidence="11 12">S2-9</strain>
    </source>
</reference>
<comment type="subcellular location">
    <subcellularLocation>
        <location evidence="1 7">Bacterial flagellum</location>
    </subcellularLocation>
    <subcellularLocation>
        <location evidence="2 7">Secreted</location>
    </subcellularLocation>
</comment>
<dbReference type="InterPro" id="IPR053927">
    <property type="entry name" value="FlgK_helical"/>
</dbReference>
<dbReference type="Pfam" id="PF06429">
    <property type="entry name" value="Flg_bbr_C"/>
    <property type="match status" value="1"/>
</dbReference>
<dbReference type="Proteomes" id="UP001174867">
    <property type="component" value="Unassembled WGS sequence"/>
</dbReference>
<dbReference type="RefSeq" id="WP_301696726.1">
    <property type="nucleotide sequence ID" value="NZ_JAUJYW010000001.1"/>
</dbReference>
<feature type="domain" description="Flagellar basal-body/hook protein C-terminal" evidence="9">
    <location>
        <begin position="417"/>
        <end position="456"/>
    </location>
</feature>
<dbReference type="InterPro" id="IPR002371">
    <property type="entry name" value="FlgK"/>
</dbReference>
<comment type="caution">
    <text evidence="11">The sequence shown here is derived from an EMBL/GenBank/DDBJ whole genome shotgun (WGS) entry which is preliminary data.</text>
</comment>
<proteinExistence type="inferred from homology"/>
<dbReference type="NCBIfam" id="TIGR02492">
    <property type="entry name" value="flgK_ends"/>
    <property type="match status" value="1"/>
</dbReference>
<organism evidence="11 12">
    <name type="scientific">Citrobacter enshiensis</name>
    <dbReference type="NCBI Taxonomy" id="2971264"/>
    <lineage>
        <taxon>Bacteria</taxon>
        <taxon>Pseudomonadati</taxon>
        <taxon>Pseudomonadota</taxon>
        <taxon>Gammaproteobacteria</taxon>
        <taxon>Enterobacterales</taxon>
        <taxon>Enterobacteriaceae</taxon>
        <taxon>Citrobacter</taxon>
    </lineage>
</organism>